<reference evidence="2 3" key="1">
    <citation type="submission" date="2022-10" db="EMBL/GenBank/DDBJ databases">
        <title>Alteromonas sp. chi3 Genome sequencing.</title>
        <authorList>
            <person name="Park S."/>
        </authorList>
    </citation>
    <scope>NUCLEOTIDE SEQUENCE [LARGE SCALE GENOMIC DNA]</scope>
    <source>
        <strain evidence="3">chi3</strain>
    </source>
</reference>
<feature type="region of interest" description="Disordered" evidence="1">
    <location>
        <begin position="117"/>
        <end position="180"/>
    </location>
</feature>
<keyword evidence="3" id="KW-1185">Reference proteome</keyword>
<evidence type="ECO:0008006" key="4">
    <source>
        <dbReference type="Google" id="ProtNLM"/>
    </source>
</evidence>
<evidence type="ECO:0000313" key="3">
    <source>
        <dbReference type="Proteomes" id="UP001218788"/>
    </source>
</evidence>
<dbReference type="Proteomes" id="UP001218788">
    <property type="component" value="Unassembled WGS sequence"/>
</dbReference>
<dbReference type="EMBL" id="JAQQXP010000001">
    <property type="protein sequence ID" value="MDC8830598.1"/>
    <property type="molecule type" value="Genomic_DNA"/>
</dbReference>
<organism evidence="2 3">
    <name type="scientific">Alteromonas gilva</name>
    <dbReference type="NCBI Taxonomy" id="2987522"/>
    <lineage>
        <taxon>Bacteria</taxon>
        <taxon>Pseudomonadati</taxon>
        <taxon>Pseudomonadota</taxon>
        <taxon>Gammaproteobacteria</taxon>
        <taxon>Alteromonadales</taxon>
        <taxon>Alteromonadaceae</taxon>
        <taxon>Alteromonas/Salinimonas group</taxon>
        <taxon>Alteromonas</taxon>
    </lineage>
</organism>
<dbReference type="RefSeq" id="WP_273639520.1">
    <property type="nucleotide sequence ID" value="NZ_JAQQXP010000001.1"/>
</dbReference>
<sequence>MSDKKPSSPLLGWFEAGLGLMADQITEVNKQVQQKVSESQQSLDELASRGAEVENQLLKATDPNQWLELWRQSPLHHWLPSLTTPKQKRAMRLEALSAKVDLLVEQVALLAAKQAADKAAADKKAAATSTPRKTAAKATSKPAGTTRTASTKTAGKTATSTGKRAPAKPKAKPQETEPKK</sequence>
<feature type="compositionally biased region" description="Low complexity" evidence="1">
    <location>
        <begin position="143"/>
        <end position="164"/>
    </location>
</feature>
<comment type="caution">
    <text evidence="2">The sequence shown here is derived from an EMBL/GenBank/DDBJ whole genome shotgun (WGS) entry which is preliminary data.</text>
</comment>
<accession>A0ABT5L0N4</accession>
<name>A0ABT5L0N4_9ALTE</name>
<evidence type="ECO:0000313" key="2">
    <source>
        <dbReference type="EMBL" id="MDC8830598.1"/>
    </source>
</evidence>
<evidence type="ECO:0000256" key="1">
    <source>
        <dbReference type="SAM" id="MobiDB-lite"/>
    </source>
</evidence>
<protein>
    <recommendedName>
        <fullName evidence="4">Poly(Hydroxyalkanoate) granule-associated protein</fullName>
    </recommendedName>
</protein>
<gene>
    <name evidence="2" type="ORF">OIK42_07475</name>
</gene>
<proteinExistence type="predicted"/>